<evidence type="ECO:0000256" key="21">
    <source>
        <dbReference type="PROSITE-ProRule" id="PRU00169"/>
    </source>
</evidence>
<dbReference type="SMART" id="SM00086">
    <property type="entry name" value="PAC"/>
    <property type="match status" value="5"/>
</dbReference>
<evidence type="ECO:0000259" key="23">
    <source>
        <dbReference type="PROSITE" id="PS50110"/>
    </source>
</evidence>
<feature type="domain" description="PAS" evidence="24">
    <location>
        <begin position="33"/>
        <end position="104"/>
    </location>
</feature>
<feature type="domain" description="PAC" evidence="25">
    <location>
        <begin position="105"/>
        <end position="159"/>
    </location>
</feature>
<sequence length="1464" mass="160165">MPDNALHQCPLQRVAHPILDLLDLASNLDPTHPASALSMLATHADTAVVVTDVRGRIEWVNHGFECISGYSLSEILGQSPGRLLQFGQTDPAVLAQLKQALRDEAPFKGELLNRRKDGRGYWVALEIQPVRDAAGRLTGYISLQQDITERKLAEARLREQSERLHLILSGTGAGTWTYQVDQDLLAVDEQYAAMLGEGPSSLQGSAEHLLARMHPDDRQRVQQVQQLQLTAQQPLNEVEFRLRHAQGHWVWVLSRSSIQRRHSDGRAALIAGILLDISQRKGIEQQLMLEREELVGVIEGTQVGTWRWNVETGELQVNRNWMAMIGHEGQESEHLTVVWWSERVEPGDLTRTMQLIETHLNGDSPFFESEFRLRHRLGHWVWVHSRGKVISTSPDGRPIWMAGTHTDVTPGKLVEVELQRANERFRLAARSAQLGVWEIDVVSGDVVWNRQMREHFAIEEDLPSSELRRLWRQRVHPADLLHTHALLVDVMQWGKHYEAEFRVCWPSGEIRHLKSVGLVTESEGNERGRMVGIMQDVTDLRRKEAQLLASRAFLDNAGRIAGVGGWMVHREGMRLEWTAQTFRIHELPEGQQPSLEQALAHCPQPARAQFEAGLQQAFEAAQPIDMELDLLTASGQARRVHVVGEAQMQAEQVVQVIGAIQDITEREAQRQAQRAALTHAKEMAEANSAAKSQFLANMSHEIRTPMNAILGMLALLKKTGLNPRQADYALKAEGASRALLGLINDILDFSKIEAGRMALDPRPFALDELLQNLSTLLSVNLGSKPLELLFDVDPRIPDRLVGDDLRLHQVLLNLISNAIKFTPQGEVRLKIELLHQTAQQVALEVTVRDTGIGIATEHQEKIFSGFTQAEGSTTRRFGGTGLGLPISRHLLRLMGSDIQLLSVPGRGSIFSFTLHFPLPTEAPEAMPTTGPLPRWRVLLLHSYQPARALLQRMLTDLGCDCLAFGADAESMQALQLLLQPLDPNAPEGAPHPAGFDVAVVDGSFFEPTDLAPIERLRQTVPAPLCPKLIWLTAHGRDLLGAGGAAGAPDHMGHAVQLVKPVTSPMLRLALEQVQLQAAHAPLPSSVASPDPAQRLPGLRLLVVEDNRINQQIALELLQGEGALVTLADHGRAALRQLGFDEHDCAPAHPAPVDFDAVLMDLQMPEMDGLTASRLLRAGLGPHCPPLIAMTANAMESDRQACLEAGMVDHIGKPFELDQLVALLRHWVGGEALAVPEARLRPKGLAPAAAPNATAPVLDLDAALSRMGRQHDLYSQVAQKVVADLPRYAHAVRGWLASGQPPAQAEAVRELHTLKGLAATVGAQALAQAAARAEAAFAEAQPGAGQRPGAAEPSLAALLDALDGAAAALQQALTQPAFAAAPQQTPLQPPVANAQPDPALHQALQRLRACLLAFDMQALDLAQQLAPPHAGALGERLPLLLQAVQNLDFSAALAICDAYLDENPA</sequence>
<dbReference type="InterPro" id="IPR036641">
    <property type="entry name" value="HPT_dom_sf"/>
</dbReference>
<feature type="domain" description="PAC" evidence="25">
    <location>
        <begin position="367"/>
        <end position="420"/>
    </location>
</feature>
<evidence type="ECO:0000259" key="22">
    <source>
        <dbReference type="PROSITE" id="PS50109"/>
    </source>
</evidence>
<keyword evidence="9" id="KW-0547">Nucleotide-binding</keyword>
<evidence type="ECO:0000256" key="18">
    <source>
        <dbReference type="ARBA" id="ARBA00068150"/>
    </source>
</evidence>
<evidence type="ECO:0000256" key="1">
    <source>
        <dbReference type="ARBA" id="ARBA00000085"/>
    </source>
</evidence>
<keyword evidence="7" id="KW-0812">Transmembrane</keyword>
<feature type="modified residue" description="4-aspartylphosphate" evidence="21">
    <location>
        <position position="1160"/>
    </location>
</feature>
<evidence type="ECO:0000256" key="19">
    <source>
        <dbReference type="ARBA" id="ARBA00070152"/>
    </source>
</evidence>
<dbReference type="FunFam" id="3.30.565.10:FF:000010">
    <property type="entry name" value="Sensor histidine kinase RcsC"/>
    <property type="match status" value="1"/>
</dbReference>
<keyword evidence="14" id="KW-0843">Virulence</keyword>
<dbReference type="OrthoDB" id="5519028at2"/>
<evidence type="ECO:0000256" key="9">
    <source>
        <dbReference type="ARBA" id="ARBA00022741"/>
    </source>
</evidence>
<dbReference type="CDD" id="cd17546">
    <property type="entry name" value="REC_hyHK_CKI1_RcsC-like"/>
    <property type="match status" value="1"/>
</dbReference>
<dbReference type="Gene3D" id="1.10.287.130">
    <property type="match status" value="1"/>
</dbReference>
<keyword evidence="5 21" id="KW-0597">Phosphoprotein</keyword>
<dbReference type="InterPro" id="IPR000014">
    <property type="entry name" value="PAS"/>
</dbReference>
<dbReference type="InterPro" id="IPR000700">
    <property type="entry name" value="PAS-assoc_C"/>
</dbReference>
<dbReference type="InterPro" id="IPR036097">
    <property type="entry name" value="HisK_dim/P_sf"/>
</dbReference>
<dbReference type="PANTHER" id="PTHR45339">
    <property type="entry name" value="HYBRID SIGNAL TRANSDUCTION HISTIDINE KINASE J"/>
    <property type="match status" value="1"/>
</dbReference>
<dbReference type="SUPFAM" id="SSF52172">
    <property type="entry name" value="CheY-like"/>
    <property type="match status" value="1"/>
</dbReference>
<feature type="domain" description="Histidine kinase" evidence="22">
    <location>
        <begin position="697"/>
        <end position="918"/>
    </location>
</feature>
<comment type="subcellular location">
    <subcellularLocation>
        <location evidence="2">Cell membrane</location>
        <topology evidence="2">Multi-pass membrane protein</topology>
    </subcellularLocation>
</comment>
<keyword evidence="6" id="KW-0808">Transferase</keyword>
<dbReference type="Gene3D" id="3.40.50.2300">
    <property type="match status" value="1"/>
</dbReference>
<comment type="function">
    <text evidence="16">Member of the two-component regulatory system BvgS/BvgA. Phosphorylates BvgA via a four-step phosphorelay in response to environmental signals.</text>
</comment>
<keyword evidence="15" id="KW-0472">Membrane</keyword>
<dbReference type="NCBIfam" id="TIGR00229">
    <property type="entry name" value="sensory_box"/>
    <property type="match status" value="3"/>
</dbReference>
<evidence type="ECO:0000256" key="20">
    <source>
        <dbReference type="PROSITE-ProRule" id="PRU00110"/>
    </source>
</evidence>
<evidence type="ECO:0000256" key="3">
    <source>
        <dbReference type="ARBA" id="ARBA00012438"/>
    </source>
</evidence>
<dbReference type="SMART" id="SM00388">
    <property type="entry name" value="HisKA"/>
    <property type="match status" value="1"/>
</dbReference>
<dbReference type="PROSITE" id="PS50109">
    <property type="entry name" value="HIS_KIN"/>
    <property type="match status" value="1"/>
</dbReference>
<evidence type="ECO:0000256" key="8">
    <source>
        <dbReference type="ARBA" id="ARBA00022729"/>
    </source>
</evidence>
<feature type="domain" description="Response regulatory" evidence="23">
    <location>
        <begin position="1099"/>
        <end position="1227"/>
    </location>
</feature>
<keyword evidence="4" id="KW-1003">Cell membrane</keyword>
<evidence type="ECO:0000256" key="10">
    <source>
        <dbReference type="ARBA" id="ARBA00022777"/>
    </source>
</evidence>
<dbReference type="SUPFAM" id="SSF55785">
    <property type="entry name" value="PYP-like sensor domain (PAS domain)"/>
    <property type="match status" value="5"/>
</dbReference>
<keyword evidence="12" id="KW-1133">Transmembrane helix</keyword>
<gene>
    <name evidence="27" type="ORF">SRAA_1050</name>
</gene>
<feature type="domain" description="PAS" evidence="24">
    <location>
        <begin position="160"/>
        <end position="232"/>
    </location>
</feature>
<dbReference type="SUPFAM" id="SSF55874">
    <property type="entry name" value="ATPase domain of HSP90 chaperone/DNA topoisomerase II/histidine kinase"/>
    <property type="match status" value="1"/>
</dbReference>
<evidence type="ECO:0000256" key="16">
    <source>
        <dbReference type="ARBA" id="ARBA00058004"/>
    </source>
</evidence>
<evidence type="ECO:0000256" key="2">
    <source>
        <dbReference type="ARBA" id="ARBA00004651"/>
    </source>
</evidence>
<dbReference type="InterPro" id="IPR035965">
    <property type="entry name" value="PAS-like_dom_sf"/>
</dbReference>
<evidence type="ECO:0000256" key="15">
    <source>
        <dbReference type="ARBA" id="ARBA00023136"/>
    </source>
</evidence>
<dbReference type="Proteomes" id="UP000067461">
    <property type="component" value="Chromosome"/>
</dbReference>
<dbReference type="InterPro" id="IPR008207">
    <property type="entry name" value="Sig_transdc_His_kin_Hpt_dom"/>
</dbReference>
<dbReference type="InterPro" id="IPR036890">
    <property type="entry name" value="HATPase_C_sf"/>
</dbReference>
<evidence type="ECO:0000259" key="25">
    <source>
        <dbReference type="PROSITE" id="PS50113"/>
    </source>
</evidence>
<evidence type="ECO:0000256" key="17">
    <source>
        <dbReference type="ARBA" id="ARBA00064003"/>
    </source>
</evidence>
<dbReference type="CDD" id="cd00082">
    <property type="entry name" value="HisKA"/>
    <property type="match status" value="1"/>
</dbReference>
<dbReference type="InterPro" id="IPR003661">
    <property type="entry name" value="HisK_dim/P_dom"/>
</dbReference>
<name>A0A060NPS7_9BURK</name>
<evidence type="ECO:0000256" key="13">
    <source>
        <dbReference type="ARBA" id="ARBA00023012"/>
    </source>
</evidence>
<dbReference type="PANTHER" id="PTHR45339:SF1">
    <property type="entry name" value="HYBRID SIGNAL TRANSDUCTION HISTIDINE KINASE J"/>
    <property type="match status" value="1"/>
</dbReference>
<dbReference type="HOGENOM" id="CLU_004560_0_0_4"/>
<organism evidence="27 28">
    <name type="scientific">Serpentinimonas raichei</name>
    <dbReference type="NCBI Taxonomy" id="1458425"/>
    <lineage>
        <taxon>Bacteria</taxon>
        <taxon>Pseudomonadati</taxon>
        <taxon>Pseudomonadota</taxon>
        <taxon>Betaproteobacteria</taxon>
        <taxon>Burkholderiales</taxon>
        <taxon>Comamonadaceae</taxon>
        <taxon>Serpentinimonas</taxon>
    </lineage>
</organism>
<feature type="domain" description="PAC" evidence="25">
    <location>
        <begin position="624"/>
        <end position="675"/>
    </location>
</feature>
<evidence type="ECO:0000256" key="12">
    <source>
        <dbReference type="ARBA" id="ARBA00022989"/>
    </source>
</evidence>
<evidence type="ECO:0000256" key="5">
    <source>
        <dbReference type="ARBA" id="ARBA00022553"/>
    </source>
</evidence>
<feature type="domain" description="PAC" evidence="25">
    <location>
        <begin position="236"/>
        <end position="289"/>
    </location>
</feature>
<keyword evidence="8" id="KW-0732">Signal</keyword>
<dbReference type="PROSITE" id="PS50110">
    <property type="entry name" value="RESPONSE_REGULATORY"/>
    <property type="match status" value="1"/>
</dbReference>
<feature type="domain" description="HPt" evidence="26">
    <location>
        <begin position="1269"/>
        <end position="1375"/>
    </location>
</feature>
<dbReference type="STRING" id="1458425.SRAA_1050"/>
<dbReference type="SUPFAM" id="SSF47226">
    <property type="entry name" value="Histidine-containing phosphotransfer domain, HPT domain"/>
    <property type="match status" value="1"/>
</dbReference>
<dbReference type="InterPro" id="IPR004358">
    <property type="entry name" value="Sig_transdc_His_kin-like_C"/>
</dbReference>
<dbReference type="EMBL" id="AP014568">
    <property type="protein sequence ID" value="BAO80904.1"/>
    <property type="molecule type" value="Genomic_DNA"/>
</dbReference>
<dbReference type="EC" id="2.7.13.3" evidence="3"/>
<keyword evidence="28" id="KW-1185">Reference proteome</keyword>
<dbReference type="InterPro" id="IPR003594">
    <property type="entry name" value="HATPase_dom"/>
</dbReference>
<dbReference type="Gene3D" id="3.30.565.10">
    <property type="entry name" value="Histidine kinase-like ATPase, C-terminal domain"/>
    <property type="match status" value="1"/>
</dbReference>
<dbReference type="InterPro" id="IPR013655">
    <property type="entry name" value="PAS_fold_3"/>
</dbReference>
<dbReference type="CDD" id="cd16922">
    <property type="entry name" value="HATPase_EvgS-ArcB-TorS-like"/>
    <property type="match status" value="1"/>
</dbReference>
<comment type="subunit">
    <text evidence="17">At low DSF concentrations, interacts with RpfF.</text>
</comment>
<dbReference type="SMART" id="SM00387">
    <property type="entry name" value="HATPase_c"/>
    <property type="match status" value="1"/>
</dbReference>
<dbReference type="InterPro" id="IPR005467">
    <property type="entry name" value="His_kinase_dom"/>
</dbReference>
<dbReference type="KEGG" id="cbaa:SRAA_1050"/>
<dbReference type="CDD" id="cd00130">
    <property type="entry name" value="PAS"/>
    <property type="match status" value="4"/>
</dbReference>
<dbReference type="SMART" id="SM00091">
    <property type="entry name" value="PAS"/>
    <property type="match status" value="4"/>
</dbReference>
<keyword evidence="10 27" id="KW-0418">Kinase</keyword>
<dbReference type="Gene3D" id="1.20.120.160">
    <property type="entry name" value="HPT domain"/>
    <property type="match status" value="1"/>
</dbReference>
<evidence type="ECO:0000259" key="24">
    <source>
        <dbReference type="PROSITE" id="PS50112"/>
    </source>
</evidence>
<protein>
    <recommendedName>
        <fullName evidence="18">Sensory/regulatory protein RpfC</fullName>
        <ecNumber evidence="3">2.7.13.3</ecNumber>
    </recommendedName>
    <alternativeName>
        <fullName evidence="19">Virulence sensor protein BvgS</fullName>
    </alternativeName>
</protein>
<dbReference type="Pfam" id="PF02518">
    <property type="entry name" value="HATPase_c"/>
    <property type="match status" value="1"/>
</dbReference>
<evidence type="ECO:0000256" key="7">
    <source>
        <dbReference type="ARBA" id="ARBA00022692"/>
    </source>
</evidence>
<evidence type="ECO:0000256" key="6">
    <source>
        <dbReference type="ARBA" id="ARBA00022679"/>
    </source>
</evidence>
<feature type="modified residue" description="Phosphohistidine" evidence="20">
    <location>
        <position position="1311"/>
    </location>
</feature>
<evidence type="ECO:0000313" key="27">
    <source>
        <dbReference type="EMBL" id="BAO80904.1"/>
    </source>
</evidence>
<evidence type="ECO:0000256" key="14">
    <source>
        <dbReference type="ARBA" id="ARBA00023026"/>
    </source>
</evidence>
<keyword evidence="11" id="KW-0067">ATP-binding</keyword>
<dbReference type="GO" id="GO:0000155">
    <property type="term" value="F:phosphorelay sensor kinase activity"/>
    <property type="evidence" value="ECO:0007669"/>
    <property type="project" value="InterPro"/>
</dbReference>
<dbReference type="SMART" id="SM00448">
    <property type="entry name" value="REC"/>
    <property type="match status" value="1"/>
</dbReference>
<dbReference type="SMART" id="SM00073">
    <property type="entry name" value="HPT"/>
    <property type="match status" value="1"/>
</dbReference>
<dbReference type="SUPFAM" id="SSF47384">
    <property type="entry name" value="Homodimeric domain of signal transducing histidine kinase"/>
    <property type="match status" value="1"/>
</dbReference>
<evidence type="ECO:0000256" key="4">
    <source>
        <dbReference type="ARBA" id="ARBA00022475"/>
    </source>
</evidence>
<dbReference type="PROSITE" id="PS50894">
    <property type="entry name" value="HPT"/>
    <property type="match status" value="1"/>
</dbReference>
<dbReference type="Gene3D" id="2.10.70.100">
    <property type="match status" value="2"/>
</dbReference>
<dbReference type="PROSITE" id="PS50112">
    <property type="entry name" value="PAS"/>
    <property type="match status" value="2"/>
</dbReference>
<dbReference type="InterPro" id="IPR001610">
    <property type="entry name" value="PAC"/>
</dbReference>
<reference evidence="27 28" key="1">
    <citation type="journal article" date="2014" name="Nat. Commun.">
        <title>Physiological and genomic features of highly alkaliphilic hydrogen-utilizing Betaproteobacteria from a continental serpentinizing site.</title>
        <authorList>
            <person name="Suzuki S."/>
            <person name="Kuenen J.G."/>
            <person name="Schipper K."/>
            <person name="van der Velde S."/>
            <person name="Ishii S."/>
            <person name="Wu A."/>
            <person name="Sorokin D.Y."/>
            <person name="Tenney A."/>
            <person name="Meng X.Y."/>
            <person name="Morrill P.L."/>
            <person name="Kamagata Y."/>
            <person name="Muyzer G."/>
            <person name="Nealson K.H."/>
        </authorList>
    </citation>
    <scope>NUCLEOTIDE SEQUENCE [LARGE SCALE GENOMIC DNA]</scope>
    <source>
        <strain evidence="27 28">A1</strain>
    </source>
</reference>
<proteinExistence type="predicted"/>
<dbReference type="Pfam" id="PF00072">
    <property type="entry name" value="Response_reg"/>
    <property type="match status" value="1"/>
</dbReference>
<evidence type="ECO:0000313" key="28">
    <source>
        <dbReference type="Proteomes" id="UP000067461"/>
    </source>
</evidence>
<dbReference type="InterPro" id="IPR011006">
    <property type="entry name" value="CheY-like_superfamily"/>
</dbReference>
<evidence type="ECO:0000259" key="26">
    <source>
        <dbReference type="PROSITE" id="PS50894"/>
    </source>
</evidence>
<dbReference type="FunFam" id="1.10.287.130:FF:000002">
    <property type="entry name" value="Two-component osmosensing histidine kinase"/>
    <property type="match status" value="1"/>
</dbReference>
<dbReference type="Pfam" id="PF01627">
    <property type="entry name" value="Hpt"/>
    <property type="match status" value="1"/>
</dbReference>
<dbReference type="GO" id="GO:0005886">
    <property type="term" value="C:plasma membrane"/>
    <property type="evidence" value="ECO:0007669"/>
    <property type="project" value="UniProtKB-SubCell"/>
</dbReference>
<keyword evidence="13" id="KW-0902">Two-component regulatory system</keyword>
<dbReference type="GO" id="GO:0005524">
    <property type="term" value="F:ATP binding"/>
    <property type="evidence" value="ECO:0007669"/>
    <property type="project" value="UniProtKB-KW"/>
</dbReference>
<dbReference type="Pfam" id="PF00512">
    <property type="entry name" value="HisKA"/>
    <property type="match status" value="1"/>
</dbReference>
<dbReference type="Pfam" id="PF08447">
    <property type="entry name" value="PAS_3"/>
    <property type="match status" value="3"/>
</dbReference>
<dbReference type="PRINTS" id="PR00344">
    <property type="entry name" value="BCTRLSENSOR"/>
</dbReference>
<dbReference type="PROSITE" id="PS50113">
    <property type="entry name" value="PAC"/>
    <property type="match status" value="5"/>
</dbReference>
<dbReference type="Gene3D" id="3.30.450.20">
    <property type="entry name" value="PAS domain"/>
    <property type="match status" value="5"/>
</dbReference>
<evidence type="ECO:0000256" key="11">
    <source>
        <dbReference type="ARBA" id="ARBA00022840"/>
    </source>
</evidence>
<comment type="catalytic activity">
    <reaction evidence="1">
        <text>ATP + protein L-histidine = ADP + protein N-phospho-L-histidine.</text>
        <dbReference type="EC" id="2.7.13.3"/>
    </reaction>
</comment>
<feature type="domain" description="PAC" evidence="25">
    <location>
        <begin position="497"/>
        <end position="549"/>
    </location>
</feature>
<dbReference type="InterPro" id="IPR001789">
    <property type="entry name" value="Sig_transdc_resp-reg_receiver"/>
</dbReference>
<dbReference type="Pfam" id="PF13426">
    <property type="entry name" value="PAS_9"/>
    <property type="match status" value="1"/>
</dbReference>
<accession>A0A060NPS7</accession>